<accession>A0ABS6CV09</accession>
<dbReference type="InterPro" id="IPR050091">
    <property type="entry name" value="PKS_NRPS_Biosynth_Enz"/>
</dbReference>
<dbReference type="Pfam" id="PF16197">
    <property type="entry name" value="KAsynt_C_assoc"/>
    <property type="match status" value="1"/>
</dbReference>
<keyword evidence="9" id="KW-1185">Reference proteome</keyword>
<evidence type="ECO:0000256" key="2">
    <source>
        <dbReference type="ARBA" id="ARBA00022553"/>
    </source>
</evidence>
<keyword evidence="1" id="KW-0596">Phosphopantetheine</keyword>
<evidence type="ECO:0000256" key="1">
    <source>
        <dbReference type="ARBA" id="ARBA00022450"/>
    </source>
</evidence>
<dbReference type="InterPro" id="IPR041618">
    <property type="entry name" value="PKS_DE"/>
</dbReference>
<dbReference type="InterPro" id="IPR032821">
    <property type="entry name" value="PKS_assoc"/>
</dbReference>
<feature type="domain" description="Ketosynthase family 3 (KS3)" evidence="7">
    <location>
        <begin position="997"/>
        <end position="1424"/>
    </location>
</feature>
<organism evidence="8 9">
    <name type="scientific">Streptomyces niphimycinicus</name>
    <dbReference type="NCBI Taxonomy" id="2842201"/>
    <lineage>
        <taxon>Bacteria</taxon>
        <taxon>Bacillati</taxon>
        <taxon>Actinomycetota</taxon>
        <taxon>Actinomycetes</taxon>
        <taxon>Kitasatosporales</taxon>
        <taxon>Streptomycetaceae</taxon>
        <taxon>Streptomyces</taxon>
    </lineage>
</organism>
<dbReference type="Proteomes" id="UP000720508">
    <property type="component" value="Unassembled WGS sequence"/>
</dbReference>
<comment type="caution">
    <text evidence="8">The sequence shown here is derived from an EMBL/GenBank/DDBJ whole genome shotgun (WGS) entry which is preliminary data.</text>
</comment>
<dbReference type="PROSITE" id="PS52004">
    <property type="entry name" value="KS3_2"/>
    <property type="match status" value="1"/>
</dbReference>
<evidence type="ECO:0000313" key="8">
    <source>
        <dbReference type="EMBL" id="MBU3870788.1"/>
    </source>
</evidence>
<dbReference type="SMART" id="SM00827">
    <property type="entry name" value="PKS_AT"/>
    <property type="match status" value="1"/>
</dbReference>
<dbReference type="PANTHER" id="PTHR43775:SF51">
    <property type="entry name" value="INACTIVE PHENOLPHTHIOCEROL SYNTHESIS POLYKETIDE SYNTHASE TYPE I PKS1-RELATED"/>
    <property type="match status" value="1"/>
</dbReference>
<evidence type="ECO:0000313" key="9">
    <source>
        <dbReference type="Proteomes" id="UP000720508"/>
    </source>
</evidence>
<evidence type="ECO:0000256" key="4">
    <source>
        <dbReference type="ARBA" id="ARBA00023268"/>
    </source>
</evidence>
<dbReference type="Pfam" id="PF00698">
    <property type="entry name" value="Acyl_transf_1"/>
    <property type="match status" value="2"/>
</dbReference>
<dbReference type="PROSITE" id="PS00606">
    <property type="entry name" value="KS3_1"/>
    <property type="match status" value="1"/>
</dbReference>
<keyword evidence="4" id="KW-0511">Multifunctional enzyme</keyword>
<dbReference type="InterPro" id="IPR014030">
    <property type="entry name" value="Ketoacyl_synth_N"/>
</dbReference>
<sequence length="1561" mass="163940">MALELLESSPVFARRMGECADALAPLVEWTLSDVLADERKLARVDVVQPVLWAVMVSLAELWRSYGVVPSAVVGHSQGEIAAACVAGGLSLADGARVVVLRSKALLALSGQGGMVSVPVPADQLRDRPGLSVAAVNGPATTVVSGTDAVLDAVLAEFPEAKRIPVDYASHSPQIDGIRDELLTALASIEPRTGTTPFHSTVTGRPIDTAQLDADYWYRNLRETVELEQVTRAALEGGHHTFIEISPHPVLTTGLRETLDDAGANGGLVLASLRRDDGGLVRFLGALAEAYAHGVEVDWLPLFPGARRVDLPTYAFQRERYWLDAPPPEISTGTVDADFWDTVEREDLESLAGALRVDGQSLREVVPALSQWRRERRDVSTIDSWRYKIRWKPLTAPATSPAGTWLVVVSHAEAEHEWVAGVTGALIRHGAEPVMVVLGEPELDRATLADRLGAVLADTPRISGVVSLTALDESPHPAYPSVPQGYAMTLLLSQALGDAGLEAPMWCLTQRGVSLGHGYGVGVGGGAGSEATGGEGDLAVRRKQALAWGLGKVIALEQPLRWGGLIDLPEGVDQRTQDHLAGVLAGASGEDQVAIRPSGLFGRRLAHAPVREGDGSWQPRGTVLVTGGTGALGGHVARWLAGRGAEHVVLTSRRGMAAPGAERLAGELEALGARVTVAACDVGDRDALAALLAEVGPLTAVVHTAAVLDDGTLNSLTTEQLQRVLRVKTDGAVHLHELTRDMDLSAFVLFSSLSGTLGAPGQGNYAPGHVFVDTLAEQRRAEGLAATSIAWGLWAGDGMGEGGVGEVARRHGVPEMAPEMAVAAMARAVEQDDTVVTVAEIDWDRHYVAFTATRPSPLLSELPEVRALIDAGVGQESAEPGHERSEFAERIAGMADADRDRAVLDLVRRHVAVVLGHTGPDAIDPGRAFQESGFDSVTAVELRNRLNRATGLRLPATLTYDQPTPLAMAEYLCGELLHGGQDRSAPAVPVQAIGAVDDEPIAIVGMSCRFPGDVRSPEDLWRLLADGSDAIGPFPENRGWDTANLFHPDPDHRGTSSTRAAAFVAGAGEFDAGFFGISPREAVAMDPQQRLLLEVSWEALERAGIDPTTLRGSETGVFTGTNGQDYAALLKADATGDFEGRVGTGNSASVMSGRVSYVLGLEGPALTVDTACSSSLVALHLAVRALRSGECSLALAGGASVMTTAGIFVEFSRQRALAADGRCKAFAAAADGTGWGEGAGMLVVERLSDAEHHGHPILAVVRGSAVNQDGASNGLTAPNGPSQQRVIRQALANARLSTVDVDAVEAHGTGTTLGDPIEAQALLATYGQDRDPEWPVLLGSIKSNIGHTQAAAGVAGVIKMVMAMRHGVLPQSLHIDEPTPHVDWSTGAVELLSARTAWPEAGRPRRAGVSAFGVSGTNAHVILEQAPEPVAEPELAPERDETGVVPWVVSGASEAGVRAQAERLMAFVGDRPELSPVDVGWSLASTRAALPHRAVVVGADRDDLLRELAAVASGSAAIGEARTHSGVVFVFPGQGSQWVGMALELLESSPVFARRMGECADA</sequence>
<dbReference type="CDD" id="cd00833">
    <property type="entry name" value="PKS"/>
    <property type="match status" value="1"/>
</dbReference>
<dbReference type="InterPro" id="IPR018201">
    <property type="entry name" value="Ketoacyl_synth_AS"/>
</dbReference>
<dbReference type="Pfam" id="PF08659">
    <property type="entry name" value="KR"/>
    <property type="match status" value="1"/>
</dbReference>
<reference evidence="8 9" key="1">
    <citation type="submission" date="2021-06" db="EMBL/GenBank/DDBJ databases">
        <authorList>
            <person name="Pan X."/>
        </authorList>
    </citation>
    <scope>NUCLEOTIDE SEQUENCE [LARGE SCALE GENOMIC DNA]</scope>
    <source>
        <strain evidence="8 9">4503</strain>
    </source>
</reference>
<dbReference type="SMART" id="SM00825">
    <property type="entry name" value="PKS_KS"/>
    <property type="match status" value="1"/>
</dbReference>
<keyword evidence="3" id="KW-0808">Transferase</keyword>
<dbReference type="SMART" id="SM00823">
    <property type="entry name" value="PKS_PP"/>
    <property type="match status" value="1"/>
</dbReference>
<dbReference type="Pfam" id="PF02801">
    <property type="entry name" value="Ketoacyl-synt_C"/>
    <property type="match status" value="1"/>
</dbReference>
<dbReference type="InterPro" id="IPR013968">
    <property type="entry name" value="PKS_KR"/>
</dbReference>
<dbReference type="InterPro" id="IPR057326">
    <property type="entry name" value="KR_dom"/>
</dbReference>
<evidence type="ECO:0000259" key="6">
    <source>
        <dbReference type="PROSITE" id="PS50075"/>
    </source>
</evidence>
<keyword evidence="5" id="KW-0012">Acyltransferase</keyword>
<dbReference type="Pfam" id="PF00550">
    <property type="entry name" value="PP-binding"/>
    <property type="match status" value="1"/>
</dbReference>
<dbReference type="SMART" id="SM01294">
    <property type="entry name" value="PKS_PP_betabranch"/>
    <property type="match status" value="1"/>
</dbReference>
<gene>
    <name evidence="8" type="ORF">KN815_44110</name>
</gene>
<feature type="domain" description="Carrier" evidence="6">
    <location>
        <begin position="900"/>
        <end position="975"/>
    </location>
</feature>
<evidence type="ECO:0000259" key="7">
    <source>
        <dbReference type="PROSITE" id="PS52004"/>
    </source>
</evidence>
<evidence type="ECO:0000256" key="5">
    <source>
        <dbReference type="ARBA" id="ARBA00023315"/>
    </source>
</evidence>
<dbReference type="CDD" id="cd08952">
    <property type="entry name" value="KR_1_SDR_x"/>
    <property type="match status" value="1"/>
</dbReference>
<dbReference type="PROSITE" id="PS00012">
    <property type="entry name" value="PHOSPHOPANTETHEINE"/>
    <property type="match status" value="1"/>
</dbReference>
<keyword evidence="2" id="KW-0597">Phosphoprotein</keyword>
<dbReference type="EMBL" id="JAHLEM010000848">
    <property type="protein sequence ID" value="MBU3870788.1"/>
    <property type="molecule type" value="Genomic_DNA"/>
</dbReference>
<dbReference type="InterPro" id="IPR014043">
    <property type="entry name" value="Acyl_transferase_dom"/>
</dbReference>
<evidence type="ECO:0000256" key="3">
    <source>
        <dbReference type="ARBA" id="ARBA00022679"/>
    </source>
</evidence>
<dbReference type="Pfam" id="PF00109">
    <property type="entry name" value="ketoacyl-synt"/>
    <property type="match status" value="1"/>
</dbReference>
<dbReference type="InterPro" id="IPR009081">
    <property type="entry name" value="PP-bd_ACP"/>
</dbReference>
<dbReference type="InterPro" id="IPR020841">
    <property type="entry name" value="PKS_Beta-ketoAc_synthase_dom"/>
</dbReference>
<dbReference type="Pfam" id="PF18369">
    <property type="entry name" value="PKS_DE"/>
    <property type="match status" value="1"/>
</dbReference>
<dbReference type="PANTHER" id="PTHR43775">
    <property type="entry name" value="FATTY ACID SYNTHASE"/>
    <property type="match status" value="1"/>
</dbReference>
<dbReference type="InterPro" id="IPR020806">
    <property type="entry name" value="PKS_PP-bd"/>
</dbReference>
<dbReference type="InterPro" id="IPR006162">
    <property type="entry name" value="Ppantetheine_attach_site"/>
</dbReference>
<feature type="non-terminal residue" evidence="8">
    <location>
        <position position="1561"/>
    </location>
</feature>
<dbReference type="SMART" id="SM00822">
    <property type="entry name" value="PKS_KR"/>
    <property type="match status" value="1"/>
</dbReference>
<protein>
    <submittedName>
        <fullName evidence="8">SDR family NAD(P)-dependent oxidoreductase</fullName>
    </submittedName>
</protein>
<dbReference type="PROSITE" id="PS50075">
    <property type="entry name" value="CARRIER"/>
    <property type="match status" value="1"/>
</dbReference>
<proteinExistence type="predicted"/>
<name>A0ABS6CV09_9ACTN</name>
<dbReference type="InterPro" id="IPR014031">
    <property type="entry name" value="Ketoacyl_synth_C"/>
</dbReference>